<evidence type="ECO:0000313" key="6">
    <source>
        <dbReference type="EMBL" id="MFD0897190.1"/>
    </source>
</evidence>
<reference evidence="7" key="1">
    <citation type="journal article" date="2019" name="Int. J. Syst. Evol. Microbiol.">
        <title>The Global Catalogue of Microorganisms (GCM) 10K type strain sequencing project: providing services to taxonomists for standard genome sequencing and annotation.</title>
        <authorList>
            <consortium name="The Broad Institute Genomics Platform"/>
            <consortium name="The Broad Institute Genome Sequencing Center for Infectious Disease"/>
            <person name="Wu L."/>
            <person name="Ma J."/>
        </authorList>
    </citation>
    <scope>NUCLEOTIDE SEQUENCE [LARGE SCALE GENOMIC DNA]</scope>
    <source>
        <strain evidence="7">CCM 8925</strain>
    </source>
</reference>
<keyword evidence="2 5" id="KW-0057">Aromatic amino acid biosynthesis</keyword>
<comment type="caution">
    <text evidence="5">Lacks conserved residue(s) required for the propagation of feature annotation.</text>
</comment>
<dbReference type="Proteomes" id="UP001597104">
    <property type="component" value="Unassembled WGS sequence"/>
</dbReference>
<feature type="binding site" evidence="5">
    <location>
        <position position="214"/>
    </location>
    <ligand>
        <name>3-dehydroquinate</name>
        <dbReference type="ChEBI" id="CHEBI:32364"/>
    </ligand>
</feature>
<comment type="pathway">
    <text evidence="5">Metabolic intermediate biosynthesis; chorismate biosynthesis; chorismate from D-erythrose 4-phosphate and phosphoenolpyruvate: step 3/7.</text>
</comment>
<keyword evidence="3 5" id="KW-0456">Lyase</keyword>
<dbReference type="SUPFAM" id="SSF51569">
    <property type="entry name" value="Aldolase"/>
    <property type="match status" value="1"/>
</dbReference>
<dbReference type="InterPro" id="IPR001381">
    <property type="entry name" value="DHquinase_I"/>
</dbReference>
<accession>A0ABW3EBV0</accession>
<dbReference type="EMBL" id="JBHTIO010000028">
    <property type="protein sequence ID" value="MFD0897190.1"/>
    <property type="molecule type" value="Genomic_DNA"/>
</dbReference>
<dbReference type="InterPro" id="IPR013785">
    <property type="entry name" value="Aldolase_TIM"/>
</dbReference>
<evidence type="ECO:0000256" key="1">
    <source>
        <dbReference type="ARBA" id="ARBA00001864"/>
    </source>
</evidence>
<gene>
    <name evidence="5 6" type="primary">aroD</name>
    <name evidence="6" type="ORF">ACFQZ7_05490</name>
</gene>
<feature type="binding site" evidence="5">
    <location>
        <position position="233"/>
    </location>
    <ligand>
        <name>3-dehydroquinate</name>
        <dbReference type="ChEBI" id="CHEBI:32364"/>
    </ligand>
</feature>
<evidence type="ECO:0000256" key="2">
    <source>
        <dbReference type="ARBA" id="ARBA00023141"/>
    </source>
</evidence>
<feature type="binding site" evidence="5">
    <location>
        <begin position="48"/>
        <end position="50"/>
    </location>
    <ligand>
        <name>3-dehydroquinate</name>
        <dbReference type="ChEBI" id="CHEBI:32364"/>
    </ligand>
</feature>
<name>A0ABW3EBV0_9LACO</name>
<dbReference type="HAMAP" id="MF_00214">
    <property type="entry name" value="AroD"/>
    <property type="match status" value="1"/>
</dbReference>
<keyword evidence="4 5" id="KW-0704">Schiff base</keyword>
<feature type="binding site" evidence="5">
    <location>
        <position position="84"/>
    </location>
    <ligand>
        <name>3-dehydroquinate</name>
        <dbReference type="ChEBI" id="CHEBI:32364"/>
    </ligand>
</feature>
<evidence type="ECO:0000256" key="5">
    <source>
        <dbReference type="HAMAP-Rule" id="MF_00214"/>
    </source>
</evidence>
<evidence type="ECO:0000313" key="7">
    <source>
        <dbReference type="Proteomes" id="UP001597104"/>
    </source>
</evidence>
<keyword evidence="5" id="KW-0028">Amino-acid biosynthesis</keyword>
<dbReference type="Gene3D" id="3.20.20.70">
    <property type="entry name" value="Aldolase class I"/>
    <property type="match status" value="1"/>
</dbReference>
<comment type="catalytic activity">
    <reaction evidence="1 5">
        <text>3-dehydroquinate = 3-dehydroshikimate + H2O</text>
        <dbReference type="Rhea" id="RHEA:21096"/>
        <dbReference type="ChEBI" id="CHEBI:15377"/>
        <dbReference type="ChEBI" id="CHEBI:16630"/>
        <dbReference type="ChEBI" id="CHEBI:32364"/>
        <dbReference type="EC" id="4.2.1.10"/>
    </reaction>
</comment>
<sequence>MTTQVVKLNQVTLGQGQPKIAVPLTGRDQAAVLAQAEQAVAAQPDLIEWRLDYYQAILDAASYRATATKLLQLLGPIPLLTTFRTQAEGGAMALTTAAYASIYQQVIADQLTAALDIELFLPAAVVKPLVAAAHAAGIAVIMSSHDFEKTPPQAEIVQRLTQMVALGADVAKIAVMPQSAVDVATLLSATAVAHQQLAVPLITMAMGELGKVSRISGQVFGSALTFGTVGAASAPGQIELKTLRQQLQALTLAD</sequence>
<keyword evidence="7" id="KW-1185">Reference proteome</keyword>
<dbReference type="GO" id="GO:0003855">
    <property type="term" value="F:3-dehydroquinate dehydratase activity"/>
    <property type="evidence" value="ECO:0007669"/>
    <property type="project" value="UniProtKB-EC"/>
</dbReference>
<dbReference type="PANTHER" id="PTHR43699">
    <property type="entry name" value="3-DEHYDROQUINATE DEHYDRATASE"/>
    <property type="match status" value="1"/>
</dbReference>
<dbReference type="EC" id="4.2.1.10" evidence="5"/>
<organism evidence="6 7">
    <name type="scientific">Loigolactobacillus binensis</name>
    <dbReference type="NCBI Taxonomy" id="2559922"/>
    <lineage>
        <taxon>Bacteria</taxon>
        <taxon>Bacillati</taxon>
        <taxon>Bacillota</taxon>
        <taxon>Bacilli</taxon>
        <taxon>Lactobacillales</taxon>
        <taxon>Lactobacillaceae</taxon>
        <taxon>Loigolactobacillus</taxon>
    </lineage>
</organism>
<dbReference type="InterPro" id="IPR050146">
    <property type="entry name" value="Type-I_3-dehydroquinase"/>
</dbReference>
<comment type="subunit">
    <text evidence="5">Homodimer.</text>
</comment>
<dbReference type="CDD" id="cd00502">
    <property type="entry name" value="DHQase_I"/>
    <property type="match status" value="1"/>
</dbReference>
<dbReference type="NCBIfam" id="TIGR01093">
    <property type="entry name" value="aroD"/>
    <property type="match status" value="1"/>
</dbReference>
<dbReference type="RefSeq" id="WP_137637664.1">
    <property type="nucleotide sequence ID" value="NZ_BJDN01000011.1"/>
</dbReference>
<dbReference type="PANTHER" id="PTHR43699:SF1">
    <property type="entry name" value="3-DEHYDROQUINATE DEHYDRATASE"/>
    <property type="match status" value="1"/>
</dbReference>
<comment type="function">
    <text evidence="5">Involved in the third step of the chorismate pathway, which leads to the biosynthesis of aromatic amino acids. Catalyzes the cis-dehydration of 3-dehydroquinate (DHQ) and introduces the first double bond of the aromatic ring to yield 3-dehydroshikimate.</text>
</comment>
<comment type="caution">
    <text evidence="6">The sequence shown here is derived from an EMBL/GenBank/DDBJ whole genome shotgun (WGS) entry which is preliminary data.</text>
</comment>
<evidence type="ECO:0000256" key="3">
    <source>
        <dbReference type="ARBA" id="ARBA00023239"/>
    </source>
</evidence>
<protein>
    <recommendedName>
        <fullName evidence="5">3-dehydroquinate dehydratase</fullName>
        <shortName evidence="5">3-dehydroquinase</shortName>
        <ecNumber evidence="5">4.2.1.10</ecNumber>
    </recommendedName>
    <alternativeName>
        <fullName evidence="5">Type I DHQase</fullName>
    </alternativeName>
    <alternativeName>
        <fullName evidence="5">Type I dehydroquinase</fullName>
        <shortName evidence="5">DHQ1</shortName>
    </alternativeName>
</protein>
<feature type="active site" description="Schiff-base intermediate with substrate" evidence="5">
    <location>
        <position position="172"/>
    </location>
</feature>
<proteinExistence type="inferred from homology"/>
<dbReference type="Pfam" id="PF01487">
    <property type="entry name" value="DHquinase_I"/>
    <property type="match status" value="1"/>
</dbReference>
<comment type="similarity">
    <text evidence="5">Belongs to the type-I 3-dehydroquinase family.</text>
</comment>
<feature type="binding site" evidence="5">
    <location>
        <position position="237"/>
    </location>
    <ligand>
        <name>3-dehydroquinate</name>
        <dbReference type="ChEBI" id="CHEBI:32364"/>
    </ligand>
</feature>
<feature type="active site" description="Proton donor/acceptor" evidence="5">
    <location>
        <position position="145"/>
    </location>
</feature>
<evidence type="ECO:0000256" key="4">
    <source>
        <dbReference type="ARBA" id="ARBA00023270"/>
    </source>
</evidence>